<evidence type="ECO:0000256" key="1">
    <source>
        <dbReference type="SAM" id="SignalP"/>
    </source>
</evidence>
<gene>
    <name evidence="2" type="ORF">ACIBG2_01830</name>
</gene>
<name>A0ABW7YJK8_9ACTN</name>
<feature type="signal peptide" evidence="1">
    <location>
        <begin position="1"/>
        <end position="25"/>
    </location>
</feature>
<proteinExistence type="predicted"/>
<dbReference type="EMBL" id="JBITGY010000001">
    <property type="protein sequence ID" value="MFI6496087.1"/>
    <property type="molecule type" value="Genomic_DNA"/>
</dbReference>
<keyword evidence="3" id="KW-1185">Reference proteome</keyword>
<accession>A0ABW7YJK8</accession>
<protein>
    <recommendedName>
        <fullName evidence="4">Peptidase M48 domain-containing protein</fullName>
    </recommendedName>
</protein>
<dbReference type="PROSITE" id="PS51257">
    <property type="entry name" value="PROKAR_LIPOPROTEIN"/>
    <property type="match status" value="1"/>
</dbReference>
<evidence type="ECO:0000313" key="2">
    <source>
        <dbReference type="EMBL" id="MFI6496087.1"/>
    </source>
</evidence>
<dbReference type="Proteomes" id="UP001612741">
    <property type="component" value="Unassembled WGS sequence"/>
</dbReference>
<organism evidence="2 3">
    <name type="scientific">Nonomuraea typhae</name>
    <dbReference type="NCBI Taxonomy" id="2603600"/>
    <lineage>
        <taxon>Bacteria</taxon>
        <taxon>Bacillati</taxon>
        <taxon>Actinomycetota</taxon>
        <taxon>Actinomycetes</taxon>
        <taxon>Streptosporangiales</taxon>
        <taxon>Streptosporangiaceae</taxon>
        <taxon>Nonomuraea</taxon>
    </lineage>
</organism>
<feature type="chain" id="PRO_5046323993" description="Peptidase M48 domain-containing protein" evidence="1">
    <location>
        <begin position="26"/>
        <end position="230"/>
    </location>
</feature>
<keyword evidence="1" id="KW-0732">Signal</keyword>
<dbReference type="RefSeq" id="WP_397077998.1">
    <property type="nucleotide sequence ID" value="NZ_JBITGY010000001.1"/>
</dbReference>
<sequence>MSRWKWIVLVVVAVLGLATGGVAWAYPSVAATACPGCYGLHPTGPGVYMEKGADPSPALATVSAATQLVESFYGRRQSSPRVLICTTPSCYKRIGGGREKGVAVLNQAVMLSPTGLDPVIVAHEMSHVELHARLSGEVPQWFDEGLAVVVSGDARYLKSTGDPCLAEPSGPLPETLPDWLRAASADSGTYAKAACQVSRWLTAHGGRDGVLRLIDRINAGQPFNTAADLG</sequence>
<comment type="caution">
    <text evidence="2">The sequence shown here is derived from an EMBL/GenBank/DDBJ whole genome shotgun (WGS) entry which is preliminary data.</text>
</comment>
<reference evidence="2 3" key="1">
    <citation type="submission" date="2024-10" db="EMBL/GenBank/DDBJ databases">
        <title>The Natural Products Discovery Center: Release of the First 8490 Sequenced Strains for Exploring Actinobacteria Biosynthetic Diversity.</title>
        <authorList>
            <person name="Kalkreuter E."/>
            <person name="Kautsar S.A."/>
            <person name="Yang D."/>
            <person name="Bader C.D."/>
            <person name="Teijaro C.N."/>
            <person name="Fluegel L."/>
            <person name="Davis C.M."/>
            <person name="Simpson J.R."/>
            <person name="Lauterbach L."/>
            <person name="Steele A.D."/>
            <person name="Gui C."/>
            <person name="Meng S."/>
            <person name="Li G."/>
            <person name="Viehrig K."/>
            <person name="Ye F."/>
            <person name="Su P."/>
            <person name="Kiefer A.F."/>
            <person name="Nichols A."/>
            <person name="Cepeda A.J."/>
            <person name="Yan W."/>
            <person name="Fan B."/>
            <person name="Jiang Y."/>
            <person name="Adhikari A."/>
            <person name="Zheng C.-J."/>
            <person name="Schuster L."/>
            <person name="Cowan T.M."/>
            <person name="Smanski M.J."/>
            <person name="Chevrette M.G."/>
            <person name="De Carvalho L.P.S."/>
            <person name="Shen B."/>
        </authorList>
    </citation>
    <scope>NUCLEOTIDE SEQUENCE [LARGE SCALE GENOMIC DNA]</scope>
    <source>
        <strain evidence="2 3">NPDC050545</strain>
    </source>
</reference>
<evidence type="ECO:0008006" key="4">
    <source>
        <dbReference type="Google" id="ProtNLM"/>
    </source>
</evidence>
<evidence type="ECO:0000313" key="3">
    <source>
        <dbReference type="Proteomes" id="UP001612741"/>
    </source>
</evidence>